<dbReference type="SUPFAM" id="SSF109998">
    <property type="entry name" value="Triger factor/SurA peptide-binding domain-like"/>
    <property type="match status" value="1"/>
</dbReference>
<keyword evidence="6" id="KW-0812">Transmembrane</keyword>
<reference evidence="7 8" key="1">
    <citation type="journal article" date="2016" name="Nat. Commun.">
        <title>Thousands of microbial genomes shed light on interconnected biogeochemical processes in an aquifer system.</title>
        <authorList>
            <person name="Anantharaman K."/>
            <person name="Brown C.T."/>
            <person name="Hug L.A."/>
            <person name="Sharon I."/>
            <person name="Castelle C.J."/>
            <person name="Probst A.J."/>
            <person name="Thomas B.C."/>
            <person name="Singh A."/>
            <person name="Wilkins M.J."/>
            <person name="Karaoz U."/>
            <person name="Brodie E.L."/>
            <person name="Williams K.H."/>
            <person name="Hubbard S.S."/>
            <person name="Banfield J.F."/>
        </authorList>
    </citation>
    <scope>NUCLEOTIDE SEQUENCE [LARGE SCALE GENOMIC DNA]</scope>
</reference>
<comment type="caution">
    <text evidence="7">The sequence shown here is derived from an EMBL/GenBank/DDBJ whole genome shotgun (WGS) entry which is preliminary data.</text>
</comment>
<dbReference type="PANTHER" id="PTHR47245:SF1">
    <property type="entry name" value="FOLDASE PROTEIN PRSA"/>
    <property type="match status" value="1"/>
</dbReference>
<dbReference type="Gene3D" id="1.10.4030.10">
    <property type="entry name" value="Porin chaperone SurA, peptide-binding domain"/>
    <property type="match status" value="1"/>
</dbReference>
<comment type="catalytic activity">
    <reaction evidence="1">
        <text>[protein]-peptidylproline (omega=180) = [protein]-peptidylproline (omega=0)</text>
        <dbReference type="Rhea" id="RHEA:16237"/>
        <dbReference type="Rhea" id="RHEA-COMP:10747"/>
        <dbReference type="Rhea" id="RHEA-COMP:10748"/>
        <dbReference type="ChEBI" id="CHEBI:83833"/>
        <dbReference type="ChEBI" id="CHEBI:83834"/>
        <dbReference type="EC" id="5.2.1.8"/>
    </reaction>
</comment>
<sequence length="224" mass="25237">MAEKVKSTKLKVKSENKIPGGQLNNFLNNFPDKLIGLKSSKKFYLALLAISILLLVIYKKSWFVAATINGLPITNFELQIKLHQQSKTQILNQLINEKIVLNEAGKIGAVPSQSEIDQKIAEVEKNVGGKDVLDSLLTQQGQTRITLRDQIRVQLAITKLYDKDATVSAEEVSKFIEENKQVLRATDSASQQKEALDTLKQQKLSQIFSQKFQELRQKANIQIF</sequence>
<evidence type="ECO:0000313" key="7">
    <source>
        <dbReference type="EMBL" id="OGE26848.1"/>
    </source>
</evidence>
<evidence type="ECO:0000256" key="1">
    <source>
        <dbReference type="ARBA" id="ARBA00000971"/>
    </source>
</evidence>
<evidence type="ECO:0000256" key="5">
    <source>
        <dbReference type="ARBA" id="ARBA00023235"/>
    </source>
</evidence>
<protein>
    <recommendedName>
        <fullName evidence="2">peptidylprolyl isomerase</fullName>
        <ecNumber evidence="2">5.2.1.8</ecNumber>
    </recommendedName>
</protein>
<keyword evidence="6" id="KW-0472">Membrane</keyword>
<dbReference type="Pfam" id="PF13624">
    <property type="entry name" value="SurA_N_3"/>
    <property type="match status" value="1"/>
</dbReference>
<evidence type="ECO:0000256" key="4">
    <source>
        <dbReference type="ARBA" id="ARBA00023110"/>
    </source>
</evidence>
<feature type="transmembrane region" description="Helical" evidence="6">
    <location>
        <begin position="43"/>
        <end position="63"/>
    </location>
</feature>
<keyword evidence="5" id="KW-0413">Isomerase</keyword>
<keyword evidence="4" id="KW-0697">Rotamase</keyword>
<dbReference type="InterPro" id="IPR027304">
    <property type="entry name" value="Trigger_fact/SurA_dom_sf"/>
</dbReference>
<keyword evidence="6" id="KW-1133">Transmembrane helix</keyword>
<organism evidence="7 8">
    <name type="scientific">Candidatus Daviesbacteria bacterium RIFCSPHIGHO2_02_FULL_39_12</name>
    <dbReference type="NCBI Taxonomy" id="1797770"/>
    <lineage>
        <taxon>Bacteria</taxon>
        <taxon>Candidatus Daviesiibacteriota</taxon>
    </lineage>
</organism>
<name>A0A1F5JE74_9BACT</name>
<evidence type="ECO:0000256" key="2">
    <source>
        <dbReference type="ARBA" id="ARBA00013194"/>
    </source>
</evidence>
<keyword evidence="3" id="KW-0732">Signal</keyword>
<accession>A0A1F5JE74</accession>
<dbReference type="Proteomes" id="UP000177042">
    <property type="component" value="Unassembled WGS sequence"/>
</dbReference>
<gene>
    <name evidence="7" type="ORF">A3C26_03015</name>
</gene>
<evidence type="ECO:0000256" key="6">
    <source>
        <dbReference type="SAM" id="Phobius"/>
    </source>
</evidence>
<dbReference type="InterPro" id="IPR050245">
    <property type="entry name" value="PrsA_foldase"/>
</dbReference>
<evidence type="ECO:0000256" key="3">
    <source>
        <dbReference type="ARBA" id="ARBA00022729"/>
    </source>
</evidence>
<dbReference type="EC" id="5.2.1.8" evidence="2"/>
<dbReference type="PANTHER" id="PTHR47245">
    <property type="entry name" value="PEPTIDYLPROLYL ISOMERASE"/>
    <property type="match status" value="1"/>
</dbReference>
<dbReference type="EMBL" id="MFCX01000002">
    <property type="protein sequence ID" value="OGE26848.1"/>
    <property type="molecule type" value="Genomic_DNA"/>
</dbReference>
<evidence type="ECO:0000313" key="8">
    <source>
        <dbReference type="Proteomes" id="UP000177042"/>
    </source>
</evidence>
<dbReference type="AlphaFoldDB" id="A0A1F5JE74"/>
<dbReference type="GO" id="GO:0003755">
    <property type="term" value="F:peptidyl-prolyl cis-trans isomerase activity"/>
    <property type="evidence" value="ECO:0007669"/>
    <property type="project" value="UniProtKB-KW"/>
</dbReference>
<proteinExistence type="predicted"/>